<dbReference type="Pfam" id="PF04542">
    <property type="entry name" value="Sigma70_r2"/>
    <property type="match status" value="1"/>
</dbReference>
<dbReference type="NCBIfam" id="NF006089">
    <property type="entry name" value="PRK08241.1"/>
    <property type="match status" value="1"/>
</dbReference>
<protein>
    <submittedName>
        <fullName evidence="10">Sigma-70 family RNA polymerase sigma factor</fullName>
    </submittedName>
</protein>
<evidence type="ECO:0000259" key="8">
    <source>
        <dbReference type="Pfam" id="PF08281"/>
    </source>
</evidence>
<evidence type="ECO:0000313" key="10">
    <source>
        <dbReference type="EMBL" id="MFB9679143.1"/>
    </source>
</evidence>
<organism evidence="10 11">
    <name type="scientific">Streptosporangium vulgare</name>
    <dbReference type="NCBI Taxonomy" id="46190"/>
    <lineage>
        <taxon>Bacteria</taxon>
        <taxon>Bacillati</taxon>
        <taxon>Actinomycetota</taxon>
        <taxon>Actinomycetes</taxon>
        <taxon>Streptosporangiales</taxon>
        <taxon>Streptosporangiaceae</taxon>
        <taxon>Streptosporangium</taxon>
    </lineage>
</organism>
<comment type="similarity">
    <text evidence="1">Belongs to the sigma-70 factor family. ECF subfamily.</text>
</comment>
<dbReference type="Pfam" id="PF12680">
    <property type="entry name" value="SnoaL_2"/>
    <property type="match status" value="1"/>
</dbReference>
<reference evidence="10 11" key="1">
    <citation type="submission" date="2024-09" db="EMBL/GenBank/DDBJ databases">
        <authorList>
            <person name="Sun Q."/>
            <person name="Mori K."/>
        </authorList>
    </citation>
    <scope>NUCLEOTIDE SEQUENCE [LARGE SCALE GENOMIC DNA]</scope>
    <source>
        <strain evidence="10 11">JCM 3028</strain>
    </source>
</reference>
<evidence type="ECO:0000256" key="4">
    <source>
        <dbReference type="ARBA" id="ARBA00023082"/>
    </source>
</evidence>
<dbReference type="SUPFAM" id="SSF54427">
    <property type="entry name" value="NTF2-like"/>
    <property type="match status" value="1"/>
</dbReference>
<dbReference type="Proteomes" id="UP001589610">
    <property type="component" value="Unassembled WGS sequence"/>
</dbReference>
<proteinExistence type="inferred from homology"/>
<accession>A0ABV5TNG2</accession>
<dbReference type="PANTHER" id="PTHR43133:SF65">
    <property type="entry name" value="ECF RNA POLYMERASE SIGMA FACTOR SIGG"/>
    <property type="match status" value="1"/>
</dbReference>
<evidence type="ECO:0000256" key="2">
    <source>
        <dbReference type="ARBA" id="ARBA00011344"/>
    </source>
</evidence>
<evidence type="ECO:0000259" key="7">
    <source>
        <dbReference type="Pfam" id="PF04542"/>
    </source>
</evidence>
<dbReference type="Pfam" id="PF08281">
    <property type="entry name" value="Sigma70_r4_2"/>
    <property type="match status" value="1"/>
</dbReference>
<comment type="subunit">
    <text evidence="2">Interacts transiently with the RNA polymerase catalytic core formed by RpoA, RpoB, RpoC and RpoZ (2 alpha, 1 beta, 1 beta' and 1 omega subunit) to form the RNA polymerase holoenzyme that can initiate transcription.</text>
</comment>
<dbReference type="Gene3D" id="3.10.450.50">
    <property type="match status" value="1"/>
</dbReference>
<dbReference type="PANTHER" id="PTHR43133">
    <property type="entry name" value="RNA POLYMERASE ECF-TYPE SIGMA FACTO"/>
    <property type="match status" value="1"/>
</dbReference>
<evidence type="ECO:0000256" key="5">
    <source>
        <dbReference type="ARBA" id="ARBA00023163"/>
    </source>
</evidence>
<feature type="compositionally biased region" description="Basic and acidic residues" evidence="6">
    <location>
        <begin position="51"/>
        <end position="83"/>
    </location>
</feature>
<keyword evidence="3" id="KW-0805">Transcription regulation</keyword>
<keyword evidence="11" id="KW-1185">Reference proteome</keyword>
<feature type="region of interest" description="Disordered" evidence="6">
    <location>
        <begin position="1"/>
        <end position="116"/>
    </location>
</feature>
<feature type="compositionally biased region" description="Basic and acidic residues" evidence="6">
    <location>
        <begin position="91"/>
        <end position="116"/>
    </location>
</feature>
<dbReference type="Gene3D" id="1.10.10.10">
    <property type="entry name" value="Winged helix-like DNA-binding domain superfamily/Winged helix DNA-binding domain"/>
    <property type="match status" value="1"/>
</dbReference>
<dbReference type="InterPro" id="IPR014284">
    <property type="entry name" value="RNA_pol_sigma-70_dom"/>
</dbReference>
<evidence type="ECO:0000256" key="1">
    <source>
        <dbReference type="ARBA" id="ARBA00010641"/>
    </source>
</evidence>
<evidence type="ECO:0000313" key="11">
    <source>
        <dbReference type="Proteomes" id="UP001589610"/>
    </source>
</evidence>
<comment type="caution">
    <text evidence="10">The sequence shown here is derived from an EMBL/GenBank/DDBJ whole genome shotgun (WGS) entry which is preliminary data.</text>
</comment>
<feature type="domain" description="SnoaL-like" evidence="9">
    <location>
        <begin position="329"/>
        <end position="426"/>
    </location>
</feature>
<dbReference type="SUPFAM" id="SSF88659">
    <property type="entry name" value="Sigma3 and sigma4 domains of RNA polymerase sigma factors"/>
    <property type="match status" value="1"/>
</dbReference>
<evidence type="ECO:0000259" key="9">
    <source>
        <dbReference type="Pfam" id="PF12680"/>
    </source>
</evidence>
<dbReference type="InterPro" id="IPR032710">
    <property type="entry name" value="NTF2-like_dom_sf"/>
</dbReference>
<dbReference type="InterPro" id="IPR013249">
    <property type="entry name" value="RNA_pol_sigma70_r4_t2"/>
</dbReference>
<feature type="domain" description="RNA polymerase sigma factor 70 region 4 type 2" evidence="8">
    <location>
        <begin position="252"/>
        <end position="301"/>
    </location>
</feature>
<sequence length="445" mass="47981">MVLGRKEDCRGEAESSFVREISSRTASRATEGTGDADPVRARGANTGPVRARGEDADLAREGDRSPVRGHDGERDPSSVHGGDDDPTPVRGGDDDLIRARGGERDPSSVRDGDDDLIRARGGDDAAFTRLVEPLRRELHAHCYRMLGSTHDADDALQDALLRAWRGIARFEGRSSLRSWLYTVATRTCLDIVATRGRRALPVDLGPSSDHAVFGDPPLTDVAWLGPYPDAGLTDDPAGPGARYEQREAVELAFVAALQHLPGNQRAALLLFEVLGFSAAEIATTMDTTTTSVNSALARARKVVADKVFPRTQQPTLRKIGDARVREIVAGYSSALERGDADALVALLTEDVTWSMPPMAHWYRGLEAVTDFAVRVPLTGCGSWRHLPAAANGQPAVGSYLWDEDAAAHLAWSIDVFTLRDDRIAEITSFVDPGHFAPLGLPASLP</sequence>
<feature type="compositionally biased region" description="Basic and acidic residues" evidence="6">
    <location>
        <begin position="1"/>
        <end position="13"/>
    </location>
</feature>
<dbReference type="RefSeq" id="WP_386160457.1">
    <property type="nucleotide sequence ID" value="NZ_JBHMBS010000014.1"/>
</dbReference>
<keyword evidence="4" id="KW-0731">Sigma factor</keyword>
<name>A0ABV5TNG2_9ACTN</name>
<dbReference type="InterPro" id="IPR013325">
    <property type="entry name" value="RNA_pol_sigma_r2"/>
</dbReference>
<dbReference type="InterPro" id="IPR007627">
    <property type="entry name" value="RNA_pol_sigma70_r2"/>
</dbReference>
<dbReference type="InterPro" id="IPR013324">
    <property type="entry name" value="RNA_pol_sigma_r3/r4-like"/>
</dbReference>
<dbReference type="Gene3D" id="1.10.1740.10">
    <property type="match status" value="1"/>
</dbReference>
<keyword evidence="5" id="KW-0804">Transcription</keyword>
<dbReference type="InterPro" id="IPR014305">
    <property type="entry name" value="RNA_pol_sigma-G_actinobac"/>
</dbReference>
<dbReference type="EMBL" id="JBHMBS010000014">
    <property type="protein sequence ID" value="MFB9679143.1"/>
    <property type="molecule type" value="Genomic_DNA"/>
</dbReference>
<gene>
    <name evidence="10" type="ORF">ACFFRH_27010</name>
</gene>
<evidence type="ECO:0000256" key="3">
    <source>
        <dbReference type="ARBA" id="ARBA00023015"/>
    </source>
</evidence>
<dbReference type="InterPro" id="IPR036388">
    <property type="entry name" value="WH-like_DNA-bd_sf"/>
</dbReference>
<dbReference type="NCBIfam" id="TIGR02960">
    <property type="entry name" value="SigX5"/>
    <property type="match status" value="1"/>
</dbReference>
<dbReference type="NCBIfam" id="TIGR02937">
    <property type="entry name" value="sigma70-ECF"/>
    <property type="match status" value="1"/>
</dbReference>
<dbReference type="InterPro" id="IPR037401">
    <property type="entry name" value="SnoaL-like"/>
</dbReference>
<evidence type="ECO:0000256" key="6">
    <source>
        <dbReference type="SAM" id="MobiDB-lite"/>
    </source>
</evidence>
<feature type="domain" description="RNA polymerase sigma-70 region 2" evidence="7">
    <location>
        <begin position="130"/>
        <end position="197"/>
    </location>
</feature>
<dbReference type="InterPro" id="IPR039425">
    <property type="entry name" value="RNA_pol_sigma-70-like"/>
</dbReference>
<dbReference type="SUPFAM" id="SSF88946">
    <property type="entry name" value="Sigma2 domain of RNA polymerase sigma factors"/>
    <property type="match status" value="1"/>
</dbReference>